<keyword evidence="2 3" id="KW-0539">Nucleus</keyword>
<dbReference type="PRINTS" id="PR00053">
    <property type="entry name" value="FORKHEAD"/>
</dbReference>
<dbReference type="GO" id="GO:0000981">
    <property type="term" value="F:DNA-binding transcription factor activity, RNA polymerase II-specific"/>
    <property type="evidence" value="ECO:0007669"/>
    <property type="project" value="TreeGrafter"/>
</dbReference>
<dbReference type="Pfam" id="PF00250">
    <property type="entry name" value="Forkhead"/>
    <property type="match status" value="1"/>
</dbReference>
<dbReference type="SUPFAM" id="SSF46785">
    <property type="entry name" value="Winged helix' DNA-binding domain"/>
    <property type="match status" value="1"/>
</dbReference>
<protein>
    <recommendedName>
        <fullName evidence="5">Fork-head domain-containing protein</fullName>
    </recommendedName>
</protein>
<dbReference type="AlphaFoldDB" id="A0AA88XT14"/>
<dbReference type="InterPro" id="IPR001766">
    <property type="entry name" value="Fork_head_dom"/>
</dbReference>
<organism evidence="6 7">
    <name type="scientific">Pinctada imbricata</name>
    <name type="common">Atlantic pearl-oyster</name>
    <name type="synonym">Pinctada martensii</name>
    <dbReference type="NCBI Taxonomy" id="66713"/>
    <lineage>
        <taxon>Eukaryota</taxon>
        <taxon>Metazoa</taxon>
        <taxon>Spiralia</taxon>
        <taxon>Lophotrochozoa</taxon>
        <taxon>Mollusca</taxon>
        <taxon>Bivalvia</taxon>
        <taxon>Autobranchia</taxon>
        <taxon>Pteriomorphia</taxon>
        <taxon>Pterioida</taxon>
        <taxon>Pterioidea</taxon>
        <taxon>Pteriidae</taxon>
        <taxon>Pinctada</taxon>
    </lineage>
</organism>
<sequence>MKRKREDYSDLQQYENKIGKTEDTPQIWSPAMMFQQEIELRMIMDNLVNIYEKLDQSDNPHAKPNYSYSEMVYLAILRSKNFCLPLAEIYRYMQTRFTFFKNTERKNWRNAVRHSLSKTKCFGKINVGRNLTIDGKHERSTNLWCIEPKSIASFARGDYRCTSEKNSGTNSLRLAYFRLDCSGMFWDKVGTYLELKKDAFVKKLDKSDNPGKIFNSQVCQIAEADDTGFDSGVISHFPDASAVVSHSAEGIRNTESTDRCHMTNPTTNDSGNETIPYANSFQINSRPEISMDPYKLHAMPPLGRISTSPELPDLGNVSPLSLSPVPSFGIEQLSPVNFQTNNSEERNSTTPPLSNDFFFNVPHNSTPINSHYGQISPPFIANGLQMGSIAPPYNPIYPSTNIFMGVSQHSTPYTMGSRLHGTNITDQSSLDMGYHTFYGNSCNTNDTMPYSNSYNFL</sequence>
<dbReference type="PROSITE" id="PS50039">
    <property type="entry name" value="FORK_HEAD_3"/>
    <property type="match status" value="1"/>
</dbReference>
<evidence type="ECO:0000259" key="5">
    <source>
        <dbReference type="PROSITE" id="PS50039"/>
    </source>
</evidence>
<dbReference type="PANTHER" id="PTHR11829:SF343">
    <property type="entry name" value="FORK-HEAD DOMAIN-CONTAINING PROTEIN"/>
    <property type="match status" value="1"/>
</dbReference>
<comment type="subcellular location">
    <subcellularLocation>
        <location evidence="3">Nucleus</location>
    </subcellularLocation>
</comment>
<dbReference type="InterPro" id="IPR050211">
    <property type="entry name" value="FOX_domain-containing"/>
</dbReference>
<feature type="compositionally biased region" description="Polar residues" evidence="4">
    <location>
        <begin position="263"/>
        <end position="275"/>
    </location>
</feature>
<dbReference type="InterPro" id="IPR030456">
    <property type="entry name" value="TF_fork_head_CS_2"/>
</dbReference>
<name>A0AA88XT14_PINIB</name>
<dbReference type="PROSITE" id="PS00658">
    <property type="entry name" value="FORK_HEAD_2"/>
    <property type="match status" value="1"/>
</dbReference>
<keyword evidence="7" id="KW-1185">Reference proteome</keyword>
<dbReference type="InterPro" id="IPR036388">
    <property type="entry name" value="WH-like_DNA-bd_sf"/>
</dbReference>
<dbReference type="Proteomes" id="UP001186944">
    <property type="component" value="Unassembled WGS sequence"/>
</dbReference>
<feature type="domain" description="Fork-head" evidence="5">
    <location>
        <begin position="63"/>
        <end position="150"/>
    </location>
</feature>
<evidence type="ECO:0000313" key="7">
    <source>
        <dbReference type="Proteomes" id="UP001186944"/>
    </source>
</evidence>
<dbReference type="EMBL" id="VSWD01000011">
    <property type="protein sequence ID" value="KAK3088142.1"/>
    <property type="molecule type" value="Genomic_DNA"/>
</dbReference>
<keyword evidence="1 3" id="KW-0238">DNA-binding</keyword>
<dbReference type="Gene3D" id="1.10.10.10">
    <property type="entry name" value="Winged helix-like DNA-binding domain superfamily/Winged helix DNA-binding domain"/>
    <property type="match status" value="1"/>
</dbReference>
<comment type="caution">
    <text evidence="6">The sequence shown here is derived from an EMBL/GenBank/DDBJ whole genome shotgun (WGS) entry which is preliminary data.</text>
</comment>
<proteinExistence type="predicted"/>
<dbReference type="GO" id="GO:0030154">
    <property type="term" value="P:cell differentiation"/>
    <property type="evidence" value="ECO:0007669"/>
    <property type="project" value="TreeGrafter"/>
</dbReference>
<dbReference type="GO" id="GO:0009653">
    <property type="term" value="P:anatomical structure morphogenesis"/>
    <property type="evidence" value="ECO:0007669"/>
    <property type="project" value="TreeGrafter"/>
</dbReference>
<evidence type="ECO:0000256" key="4">
    <source>
        <dbReference type="SAM" id="MobiDB-lite"/>
    </source>
</evidence>
<reference evidence="6" key="1">
    <citation type="submission" date="2019-08" db="EMBL/GenBank/DDBJ databases">
        <title>The improved chromosome-level genome for the pearl oyster Pinctada fucata martensii using PacBio sequencing and Hi-C.</title>
        <authorList>
            <person name="Zheng Z."/>
        </authorList>
    </citation>
    <scope>NUCLEOTIDE SEQUENCE</scope>
    <source>
        <strain evidence="6">ZZ-2019</strain>
        <tissue evidence="6">Adductor muscle</tissue>
    </source>
</reference>
<feature type="region of interest" description="Disordered" evidence="4">
    <location>
        <begin position="256"/>
        <end position="275"/>
    </location>
</feature>
<dbReference type="GO" id="GO:0000978">
    <property type="term" value="F:RNA polymerase II cis-regulatory region sequence-specific DNA binding"/>
    <property type="evidence" value="ECO:0007669"/>
    <property type="project" value="TreeGrafter"/>
</dbReference>
<dbReference type="GO" id="GO:0005634">
    <property type="term" value="C:nucleus"/>
    <property type="evidence" value="ECO:0007669"/>
    <property type="project" value="UniProtKB-SubCell"/>
</dbReference>
<dbReference type="SMART" id="SM00339">
    <property type="entry name" value="FH"/>
    <property type="match status" value="1"/>
</dbReference>
<gene>
    <name evidence="6" type="ORF">FSP39_015332</name>
</gene>
<dbReference type="PANTHER" id="PTHR11829">
    <property type="entry name" value="FORKHEAD BOX PROTEIN"/>
    <property type="match status" value="1"/>
</dbReference>
<evidence type="ECO:0000256" key="2">
    <source>
        <dbReference type="ARBA" id="ARBA00023242"/>
    </source>
</evidence>
<evidence type="ECO:0000313" key="6">
    <source>
        <dbReference type="EMBL" id="KAK3088142.1"/>
    </source>
</evidence>
<dbReference type="InterPro" id="IPR036390">
    <property type="entry name" value="WH_DNA-bd_sf"/>
</dbReference>
<feature type="DNA-binding region" description="Fork-head" evidence="3">
    <location>
        <begin position="63"/>
        <end position="150"/>
    </location>
</feature>
<evidence type="ECO:0000256" key="3">
    <source>
        <dbReference type="PROSITE-ProRule" id="PRU00089"/>
    </source>
</evidence>
<evidence type="ECO:0000256" key="1">
    <source>
        <dbReference type="ARBA" id="ARBA00023125"/>
    </source>
</evidence>
<accession>A0AA88XT14</accession>